<dbReference type="Proteomes" id="UP000708208">
    <property type="component" value="Unassembled WGS sequence"/>
</dbReference>
<evidence type="ECO:0000313" key="3">
    <source>
        <dbReference type="Proteomes" id="UP000708208"/>
    </source>
</evidence>
<organism evidence="2 3">
    <name type="scientific">Allacma fusca</name>
    <dbReference type="NCBI Taxonomy" id="39272"/>
    <lineage>
        <taxon>Eukaryota</taxon>
        <taxon>Metazoa</taxon>
        <taxon>Ecdysozoa</taxon>
        <taxon>Arthropoda</taxon>
        <taxon>Hexapoda</taxon>
        <taxon>Collembola</taxon>
        <taxon>Symphypleona</taxon>
        <taxon>Sminthuridae</taxon>
        <taxon>Allacma</taxon>
    </lineage>
</organism>
<reference evidence="2" key="1">
    <citation type="submission" date="2021-06" db="EMBL/GenBank/DDBJ databases">
        <authorList>
            <person name="Hodson N. C."/>
            <person name="Mongue J. A."/>
            <person name="Jaron S. K."/>
        </authorList>
    </citation>
    <scope>NUCLEOTIDE SEQUENCE</scope>
</reference>
<gene>
    <name evidence="2" type="ORF">AFUS01_LOCUS6757</name>
</gene>
<protein>
    <submittedName>
        <fullName evidence="2">Uncharacterized protein</fullName>
    </submittedName>
</protein>
<feature type="signal peptide" evidence="1">
    <location>
        <begin position="1"/>
        <end position="19"/>
    </location>
</feature>
<proteinExistence type="predicted"/>
<evidence type="ECO:0000256" key="1">
    <source>
        <dbReference type="SAM" id="SignalP"/>
    </source>
</evidence>
<keyword evidence="1" id="KW-0732">Signal</keyword>
<keyword evidence="3" id="KW-1185">Reference proteome</keyword>
<sequence>MGTAVIIICMLALISTATTITVSQFGYGYRSWFGWYPLTMAINPLSGQCFPDGTSNCTRMTDCCSNYCAIDTNPSETICRPTPCGCPQPPWGPINDHCWRYWSECY</sequence>
<dbReference type="EMBL" id="CAJVCH010044629">
    <property type="protein sequence ID" value="CAG7717293.1"/>
    <property type="molecule type" value="Genomic_DNA"/>
</dbReference>
<comment type="caution">
    <text evidence="2">The sequence shown here is derived from an EMBL/GenBank/DDBJ whole genome shotgun (WGS) entry which is preliminary data.</text>
</comment>
<accession>A0A8J2JZA5</accession>
<name>A0A8J2JZA5_9HEXA</name>
<feature type="chain" id="PRO_5035260559" evidence="1">
    <location>
        <begin position="20"/>
        <end position="106"/>
    </location>
</feature>
<dbReference type="AlphaFoldDB" id="A0A8J2JZA5"/>
<evidence type="ECO:0000313" key="2">
    <source>
        <dbReference type="EMBL" id="CAG7717293.1"/>
    </source>
</evidence>